<keyword evidence="2" id="KW-1185">Reference proteome</keyword>
<comment type="caution">
    <text evidence="1">The sequence shown here is derived from an EMBL/GenBank/DDBJ whole genome shotgun (WGS) entry which is preliminary data.</text>
</comment>
<proteinExistence type="predicted"/>
<gene>
    <name evidence="1" type="ORF">IQ241_03375</name>
</gene>
<dbReference type="RefSeq" id="WP_193905008.1">
    <property type="nucleotide sequence ID" value="NZ_JADEXG010000005.1"/>
</dbReference>
<protein>
    <submittedName>
        <fullName evidence="1">Uncharacterized protein</fullName>
    </submittedName>
</protein>
<dbReference type="EMBL" id="JADEXG010000005">
    <property type="protein sequence ID" value="MBE9076344.1"/>
    <property type="molecule type" value="Genomic_DNA"/>
</dbReference>
<name>A0A8J7AKH1_9CYAN</name>
<reference evidence="1" key="1">
    <citation type="submission" date="2020-10" db="EMBL/GenBank/DDBJ databases">
        <authorList>
            <person name="Castelo-Branco R."/>
            <person name="Eusebio N."/>
            <person name="Adriana R."/>
            <person name="Vieira A."/>
            <person name="Brugerolle De Fraissinette N."/>
            <person name="Rezende De Castro R."/>
            <person name="Schneider M.P."/>
            <person name="Vasconcelos V."/>
            <person name="Leao P.N."/>
        </authorList>
    </citation>
    <scope>NUCLEOTIDE SEQUENCE</scope>
    <source>
        <strain evidence="1">LEGE 07310</strain>
    </source>
</reference>
<accession>A0A8J7AKH1</accession>
<dbReference type="AlphaFoldDB" id="A0A8J7AKH1"/>
<organism evidence="1 2">
    <name type="scientific">Vasconcelosia minhoensis LEGE 07310</name>
    <dbReference type="NCBI Taxonomy" id="915328"/>
    <lineage>
        <taxon>Bacteria</taxon>
        <taxon>Bacillati</taxon>
        <taxon>Cyanobacteriota</taxon>
        <taxon>Cyanophyceae</taxon>
        <taxon>Nodosilineales</taxon>
        <taxon>Cymatolegaceae</taxon>
        <taxon>Vasconcelosia</taxon>
        <taxon>Vasconcelosia minhoensis</taxon>
    </lineage>
</organism>
<evidence type="ECO:0000313" key="2">
    <source>
        <dbReference type="Proteomes" id="UP000636505"/>
    </source>
</evidence>
<dbReference type="Proteomes" id="UP000636505">
    <property type="component" value="Unassembled WGS sequence"/>
</dbReference>
<sequence length="45" mass="5058">MAIILFSKQPIRRETAEVFKPLAINAKMAVLPFDPGTIFTPSLQR</sequence>
<evidence type="ECO:0000313" key="1">
    <source>
        <dbReference type="EMBL" id="MBE9076344.1"/>
    </source>
</evidence>